<dbReference type="EMBL" id="LT629688">
    <property type="protein sequence ID" value="SDD84732.1"/>
    <property type="molecule type" value="Genomic_DNA"/>
</dbReference>
<evidence type="ECO:0000256" key="1">
    <source>
        <dbReference type="SAM" id="SignalP"/>
    </source>
</evidence>
<dbReference type="Pfam" id="PF03537">
    <property type="entry name" value="Glyco_hydro_114"/>
    <property type="match status" value="1"/>
</dbReference>
<feature type="chain" id="PRO_5009240501" description="Glycoside-hydrolase family GH114 TIM-barrel domain-containing protein" evidence="1">
    <location>
        <begin position="31"/>
        <end position="292"/>
    </location>
</feature>
<feature type="domain" description="Glycoside-hydrolase family GH114 TIM-barrel" evidence="2">
    <location>
        <begin position="64"/>
        <end position="280"/>
    </location>
</feature>
<dbReference type="Gene3D" id="3.20.20.70">
    <property type="entry name" value="Aldolase class I"/>
    <property type="match status" value="1"/>
</dbReference>
<name>A0A1G6Y349_9ACTN</name>
<dbReference type="InterPro" id="IPR017853">
    <property type="entry name" value="GH"/>
</dbReference>
<dbReference type="PANTHER" id="PTHR35273">
    <property type="entry name" value="ALPHA-1,4 POLYGALACTOSAMINIDASE, PUTATIVE (AFU_ORTHOLOGUE AFUA_3G07890)-RELATED"/>
    <property type="match status" value="1"/>
</dbReference>
<protein>
    <recommendedName>
        <fullName evidence="2">Glycoside-hydrolase family GH114 TIM-barrel domain-containing protein</fullName>
    </recommendedName>
</protein>
<keyword evidence="1" id="KW-0732">Signal</keyword>
<proteinExistence type="predicted"/>
<dbReference type="RefSeq" id="WP_090592666.1">
    <property type="nucleotide sequence ID" value="NZ_LT629688.1"/>
</dbReference>
<dbReference type="AlphaFoldDB" id="A0A1G6Y349"/>
<gene>
    <name evidence="3" type="ORF">SAMN04489747_1883</name>
</gene>
<accession>A0A1G6Y349</accession>
<organism evidence="3 4">
    <name type="scientific">Auraticoccus monumenti</name>
    <dbReference type="NCBI Taxonomy" id="675864"/>
    <lineage>
        <taxon>Bacteria</taxon>
        <taxon>Bacillati</taxon>
        <taxon>Actinomycetota</taxon>
        <taxon>Actinomycetes</taxon>
        <taxon>Propionibacteriales</taxon>
        <taxon>Propionibacteriaceae</taxon>
        <taxon>Auraticoccus</taxon>
    </lineage>
</organism>
<dbReference type="Proteomes" id="UP000198546">
    <property type="component" value="Chromosome i"/>
</dbReference>
<reference evidence="3 4" key="1">
    <citation type="submission" date="2016-10" db="EMBL/GenBank/DDBJ databases">
        <authorList>
            <person name="de Groot N.N."/>
        </authorList>
    </citation>
    <scope>NUCLEOTIDE SEQUENCE [LARGE SCALE GENOMIC DNA]</scope>
    <source>
        <strain evidence="3 4">MON 2.2</strain>
    </source>
</reference>
<keyword evidence="4" id="KW-1185">Reference proteome</keyword>
<sequence length="292" mass="30485">MTRRAGLRSTGRLAAAVTGAAALALLSGCAAPVAESDPVDGATPAGDATSAASAPALWPAGAAFDYQLGGASPPPEGVTVVVRDSTDPPADVGYDICYVNGFQSQPGVEWPEELLLHDASGELLVDPGWPDEHLFDTSTAAYRSAVTERLAVDVWACAAAGYEAVEYDNLDSYTRSEGALTLDDAAALAALLVQEAHAVGLAAGQKNTAELGDRGRDEIGFDFAVVEECASFEECADFTDVYGDAVLDVEYTDDLSADFEELCASGDVPASTILRDRDLVVRGEEGYTYQRC</sequence>
<dbReference type="InterPro" id="IPR004352">
    <property type="entry name" value="GH114_TIM-barrel"/>
</dbReference>
<dbReference type="PROSITE" id="PS51257">
    <property type="entry name" value="PROKAR_LIPOPROTEIN"/>
    <property type="match status" value="1"/>
</dbReference>
<dbReference type="SUPFAM" id="SSF51445">
    <property type="entry name" value="(Trans)glycosidases"/>
    <property type="match status" value="1"/>
</dbReference>
<feature type="signal peptide" evidence="1">
    <location>
        <begin position="1"/>
        <end position="30"/>
    </location>
</feature>
<dbReference type="InterPro" id="IPR013785">
    <property type="entry name" value="Aldolase_TIM"/>
</dbReference>
<evidence type="ECO:0000313" key="3">
    <source>
        <dbReference type="EMBL" id="SDD84732.1"/>
    </source>
</evidence>
<dbReference type="OrthoDB" id="319933at2"/>
<dbReference type="PANTHER" id="PTHR35273:SF2">
    <property type="entry name" value="ALPHA-GALACTOSIDASE"/>
    <property type="match status" value="1"/>
</dbReference>
<evidence type="ECO:0000313" key="4">
    <source>
        <dbReference type="Proteomes" id="UP000198546"/>
    </source>
</evidence>
<evidence type="ECO:0000259" key="2">
    <source>
        <dbReference type="Pfam" id="PF03537"/>
    </source>
</evidence>
<dbReference type="STRING" id="675864.SAMN04489747_1883"/>